<name>R4XFV3_TAPDE</name>
<gene>
    <name evidence="1" type="ORF">TAPDE_005110</name>
</gene>
<keyword evidence="2" id="KW-1185">Reference proteome</keyword>
<dbReference type="Proteomes" id="UP000013776">
    <property type="component" value="Unassembled WGS sequence"/>
</dbReference>
<accession>R4XFV3</accession>
<sequence>MNYFVADTRRIYEEIAGRFAPPAEDEELYRLRASLDNLEVLLGDIADNSYIPDITEMSDAFLYWEKICKLRRTVATRAYDVKTWLYNKDSLKEDADHRIRSAYAFLIMLQEHDVYEQIDLDHIDNTISVLNSYDQLFMRKLITSGRAQSALLQIVGSQKLTRIRWHEDEPRQVLICRIREACWTNLNTFNEEQEYGNF</sequence>
<evidence type="ECO:0000313" key="2">
    <source>
        <dbReference type="Proteomes" id="UP000013776"/>
    </source>
</evidence>
<proteinExistence type="predicted"/>
<reference evidence="1 2" key="1">
    <citation type="journal article" date="2013" name="MBio">
        <title>Genome sequencing of the plant pathogen Taphrina deformans, the causal agent of peach leaf curl.</title>
        <authorList>
            <person name="Cisse O.H."/>
            <person name="Almeida J.M.G.C.F."/>
            <person name="Fonseca A."/>
            <person name="Kumar A.A."/>
            <person name="Salojaervi J."/>
            <person name="Overmyer K."/>
            <person name="Hauser P.M."/>
            <person name="Pagni M."/>
        </authorList>
    </citation>
    <scope>NUCLEOTIDE SEQUENCE [LARGE SCALE GENOMIC DNA]</scope>
    <source>
        <strain evidence="2">PYCC 5710 / ATCC 11124 / CBS 356.35 / IMI 108563 / JCM 9778 / NBRC 8474</strain>
    </source>
</reference>
<dbReference type="AlphaFoldDB" id="R4XFV3"/>
<dbReference type="VEuPathDB" id="FungiDB:TAPDE_005110"/>
<organism evidence="1 2">
    <name type="scientific">Taphrina deformans (strain PYCC 5710 / ATCC 11124 / CBS 356.35 / IMI 108563 / JCM 9778 / NBRC 8474)</name>
    <name type="common">Peach leaf curl fungus</name>
    <name type="synonym">Lalaria deformans</name>
    <dbReference type="NCBI Taxonomy" id="1097556"/>
    <lineage>
        <taxon>Eukaryota</taxon>
        <taxon>Fungi</taxon>
        <taxon>Dikarya</taxon>
        <taxon>Ascomycota</taxon>
        <taxon>Taphrinomycotina</taxon>
        <taxon>Taphrinomycetes</taxon>
        <taxon>Taphrinales</taxon>
        <taxon>Taphrinaceae</taxon>
        <taxon>Taphrina</taxon>
    </lineage>
</organism>
<protein>
    <submittedName>
        <fullName evidence="1">Uncharacterized protein</fullName>
    </submittedName>
</protein>
<evidence type="ECO:0000313" key="1">
    <source>
        <dbReference type="EMBL" id="CCG84620.1"/>
    </source>
</evidence>
<dbReference type="EMBL" id="CAHR02000273">
    <property type="protein sequence ID" value="CCG84620.1"/>
    <property type="molecule type" value="Genomic_DNA"/>
</dbReference>
<comment type="caution">
    <text evidence="1">The sequence shown here is derived from an EMBL/GenBank/DDBJ whole genome shotgun (WGS) entry which is preliminary data.</text>
</comment>